<name>A0ACC0VMG2_9STRA</name>
<protein>
    <submittedName>
        <fullName evidence="1">Uncharacterized protein</fullName>
    </submittedName>
</protein>
<gene>
    <name evidence="1" type="ORF">PsorP6_002968</name>
</gene>
<dbReference type="EMBL" id="CM047587">
    <property type="protein sequence ID" value="KAI9907672.1"/>
    <property type="molecule type" value="Genomic_DNA"/>
</dbReference>
<sequence length="66" mass="7566">MEAKDCATDSRLFNYSDMIGILCQGERSVVNKCEGENPVEKKKFRRPQVTQQHTALKIQEDTAKFC</sequence>
<dbReference type="Proteomes" id="UP001163321">
    <property type="component" value="Chromosome 8"/>
</dbReference>
<proteinExistence type="predicted"/>
<organism evidence="1 2">
    <name type="scientific">Peronosclerospora sorghi</name>
    <dbReference type="NCBI Taxonomy" id="230839"/>
    <lineage>
        <taxon>Eukaryota</taxon>
        <taxon>Sar</taxon>
        <taxon>Stramenopiles</taxon>
        <taxon>Oomycota</taxon>
        <taxon>Peronosporomycetes</taxon>
        <taxon>Peronosporales</taxon>
        <taxon>Peronosporaceae</taxon>
        <taxon>Peronosclerospora</taxon>
    </lineage>
</organism>
<keyword evidence="2" id="KW-1185">Reference proteome</keyword>
<accession>A0ACC0VMG2</accession>
<comment type="caution">
    <text evidence="1">The sequence shown here is derived from an EMBL/GenBank/DDBJ whole genome shotgun (WGS) entry which is preliminary data.</text>
</comment>
<reference evidence="1 2" key="1">
    <citation type="journal article" date="2022" name="bioRxiv">
        <title>The genome of the oomycete Peronosclerospora sorghi, a cosmopolitan pathogen of maize and sorghum, is inflated with dispersed pseudogenes.</title>
        <authorList>
            <person name="Fletcher K."/>
            <person name="Martin F."/>
            <person name="Isakeit T."/>
            <person name="Cavanaugh K."/>
            <person name="Magill C."/>
            <person name="Michelmore R."/>
        </authorList>
    </citation>
    <scope>NUCLEOTIDE SEQUENCE [LARGE SCALE GENOMIC DNA]</scope>
    <source>
        <strain evidence="1">P6</strain>
    </source>
</reference>
<evidence type="ECO:0000313" key="2">
    <source>
        <dbReference type="Proteomes" id="UP001163321"/>
    </source>
</evidence>
<evidence type="ECO:0000313" key="1">
    <source>
        <dbReference type="EMBL" id="KAI9907672.1"/>
    </source>
</evidence>